<evidence type="ECO:0000313" key="2">
    <source>
        <dbReference type="EMBL" id="PHN05054.1"/>
    </source>
</evidence>
<dbReference type="AlphaFoldDB" id="A0A2D0N964"/>
<keyword evidence="1" id="KW-0732">Signal</keyword>
<feature type="chain" id="PRO_5013333882" evidence="1">
    <location>
        <begin position="18"/>
        <end position="170"/>
    </location>
</feature>
<evidence type="ECO:0000256" key="1">
    <source>
        <dbReference type="SAM" id="SignalP"/>
    </source>
</evidence>
<comment type="caution">
    <text evidence="2">The sequence shown here is derived from an EMBL/GenBank/DDBJ whole genome shotgun (WGS) entry which is preliminary data.</text>
</comment>
<dbReference type="Proteomes" id="UP000223913">
    <property type="component" value="Unassembled WGS sequence"/>
</dbReference>
<evidence type="ECO:0000313" key="3">
    <source>
        <dbReference type="Proteomes" id="UP000223913"/>
    </source>
</evidence>
<organism evidence="2 3">
    <name type="scientific">Flavilitoribacter nigricans (strain ATCC 23147 / DSM 23189 / NBRC 102662 / NCIMB 1420 / SS-2)</name>
    <name type="common">Lewinella nigricans</name>
    <dbReference type="NCBI Taxonomy" id="1122177"/>
    <lineage>
        <taxon>Bacteria</taxon>
        <taxon>Pseudomonadati</taxon>
        <taxon>Bacteroidota</taxon>
        <taxon>Saprospiria</taxon>
        <taxon>Saprospirales</taxon>
        <taxon>Lewinellaceae</taxon>
        <taxon>Flavilitoribacter</taxon>
    </lineage>
</organism>
<feature type="signal peptide" evidence="1">
    <location>
        <begin position="1"/>
        <end position="17"/>
    </location>
</feature>
<gene>
    <name evidence="2" type="ORF">CRP01_18695</name>
</gene>
<dbReference type="PROSITE" id="PS51257">
    <property type="entry name" value="PROKAR_LIPOPROTEIN"/>
    <property type="match status" value="1"/>
</dbReference>
<keyword evidence="3" id="KW-1185">Reference proteome</keyword>
<proteinExistence type="predicted"/>
<name>A0A2D0N964_FLAN2</name>
<protein>
    <submittedName>
        <fullName evidence="2">Uncharacterized protein</fullName>
    </submittedName>
</protein>
<dbReference type="RefSeq" id="WP_099151601.1">
    <property type="nucleotide sequence ID" value="NZ_PDUD01000023.1"/>
</dbReference>
<accession>A0A2D0N964</accession>
<sequence length="170" mass="19145">MKNYHSFLAISVMLMMACGVRSPLTSNSENYTHCDVRNNFCVQYPKATFPPPSEGQDKEDLILGLYSEEYDIRLLVSADKNAESLTFEQLYEQQLTLWEETYDDIDIDASNITEGGYEVSASGEDYSLYAKSSRYVASGDVITLRLVAGPEVSANFFTDLKSQILLYPNK</sequence>
<dbReference type="EMBL" id="PDUD01000023">
    <property type="protein sequence ID" value="PHN05054.1"/>
    <property type="molecule type" value="Genomic_DNA"/>
</dbReference>
<reference evidence="2 3" key="1">
    <citation type="submission" date="2017-10" db="EMBL/GenBank/DDBJ databases">
        <title>The draft genome sequence of Lewinella nigricans NBRC 102662.</title>
        <authorList>
            <person name="Wang K."/>
        </authorList>
    </citation>
    <scope>NUCLEOTIDE SEQUENCE [LARGE SCALE GENOMIC DNA]</scope>
    <source>
        <strain evidence="2 3">NBRC 102662</strain>
    </source>
</reference>